<dbReference type="AlphaFoldDB" id="A0A1D1W1G4"/>
<reference evidence="2 3" key="1">
    <citation type="journal article" date="2016" name="Nat. Commun.">
        <title>Extremotolerant tardigrade genome and improved radiotolerance of human cultured cells by tardigrade-unique protein.</title>
        <authorList>
            <person name="Hashimoto T."/>
            <person name="Horikawa D.D."/>
            <person name="Saito Y."/>
            <person name="Kuwahara H."/>
            <person name="Kozuka-Hata H."/>
            <person name="Shin-I T."/>
            <person name="Minakuchi Y."/>
            <person name="Ohishi K."/>
            <person name="Motoyama A."/>
            <person name="Aizu T."/>
            <person name="Enomoto A."/>
            <person name="Kondo K."/>
            <person name="Tanaka S."/>
            <person name="Hara Y."/>
            <person name="Koshikawa S."/>
            <person name="Sagara H."/>
            <person name="Miura T."/>
            <person name="Yokobori S."/>
            <person name="Miyagawa K."/>
            <person name="Suzuki Y."/>
            <person name="Kubo T."/>
            <person name="Oyama M."/>
            <person name="Kohara Y."/>
            <person name="Fujiyama A."/>
            <person name="Arakawa K."/>
            <person name="Katayama T."/>
            <person name="Toyoda A."/>
            <person name="Kunieda T."/>
        </authorList>
    </citation>
    <scope>NUCLEOTIDE SEQUENCE [LARGE SCALE GENOMIC DNA]</scope>
    <source>
        <strain evidence="2 3">YOKOZUNA-1</strain>
    </source>
</reference>
<organism evidence="2 3">
    <name type="scientific">Ramazzottius varieornatus</name>
    <name type="common">Water bear</name>
    <name type="synonym">Tardigrade</name>
    <dbReference type="NCBI Taxonomy" id="947166"/>
    <lineage>
        <taxon>Eukaryota</taxon>
        <taxon>Metazoa</taxon>
        <taxon>Ecdysozoa</taxon>
        <taxon>Tardigrada</taxon>
        <taxon>Eutardigrada</taxon>
        <taxon>Parachela</taxon>
        <taxon>Hypsibioidea</taxon>
        <taxon>Ramazzottiidae</taxon>
        <taxon>Ramazzottius</taxon>
    </lineage>
</organism>
<accession>A0A1D1W1G4</accession>
<dbReference type="Proteomes" id="UP000186922">
    <property type="component" value="Unassembled WGS sequence"/>
</dbReference>
<evidence type="ECO:0000313" key="2">
    <source>
        <dbReference type="EMBL" id="GAV06533.1"/>
    </source>
</evidence>
<dbReference type="EMBL" id="BDGG01000013">
    <property type="protein sequence ID" value="GAV06533.1"/>
    <property type="molecule type" value="Genomic_DNA"/>
</dbReference>
<keyword evidence="3" id="KW-1185">Reference proteome</keyword>
<comment type="caution">
    <text evidence="2">The sequence shown here is derived from an EMBL/GenBank/DDBJ whole genome shotgun (WGS) entry which is preliminary data.</text>
</comment>
<sequence>MVPDKVNKHAGGYRGVGLQLLEFEKTSSRRYPPTGTAAEFEAPEDSNSTSVDYLAVSRLSDKSLRSAQPDALPVEQEDQH</sequence>
<evidence type="ECO:0000313" key="3">
    <source>
        <dbReference type="Proteomes" id="UP000186922"/>
    </source>
</evidence>
<gene>
    <name evidence="2" type="primary">RvY_16502-1</name>
    <name evidence="2" type="synonym">RvY_16502.1</name>
    <name evidence="2" type="ORF">RvY_16502</name>
</gene>
<protein>
    <submittedName>
        <fullName evidence="2">Uncharacterized protein</fullName>
    </submittedName>
</protein>
<evidence type="ECO:0000256" key="1">
    <source>
        <dbReference type="SAM" id="MobiDB-lite"/>
    </source>
</evidence>
<proteinExistence type="predicted"/>
<name>A0A1D1W1G4_RAMVA</name>
<feature type="region of interest" description="Disordered" evidence="1">
    <location>
        <begin position="27"/>
        <end position="50"/>
    </location>
</feature>